<dbReference type="AlphaFoldDB" id="A0A2K3DWI5"/>
<evidence type="ECO:0000256" key="8">
    <source>
        <dbReference type="ARBA" id="ARBA00023306"/>
    </source>
</evidence>
<name>A0A2K3DWI5_CHLRE</name>
<keyword evidence="7" id="KW-0206">Cytoskeleton</keyword>
<dbReference type="EMBL" id="CM008964">
    <property type="protein sequence ID" value="PNW84897.1"/>
    <property type="molecule type" value="Genomic_DNA"/>
</dbReference>
<feature type="region of interest" description="Disordered" evidence="12">
    <location>
        <begin position="425"/>
        <end position="446"/>
    </location>
</feature>
<dbReference type="RefSeq" id="XP_042925864.1">
    <property type="nucleotide sequence ID" value="XM_043060735.1"/>
</dbReference>
<comment type="similarity">
    <text evidence="2">Belongs to the POC5 family.</text>
</comment>
<evidence type="ECO:0000256" key="5">
    <source>
        <dbReference type="ARBA" id="ARBA00022737"/>
    </source>
</evidence>
<comment type="subcellular location">
    <subcellularLocation>
        <location evidence="1">Cytoplasm</location>
        <location evidence="1">Cytoskeleton</location>
        <location evidence="1">Microtubule organizing center</location>
        <location evidence="1">Centrosome</location>
        <location evidence="1">Centriole</location>
    </subcellularLocation>
</comment>
<evidence type="ECO:0000313" key="13">
    <source>
        <dbReference type="EMBL" id="PNW84897.1"/>
    </source>
</evidence>
<comment type="function">
    <text evidence="10">Essential for the assembly of the distal half of centrioles, required for centriole elongation. Acts as a negative regulator of centriole elongation.</text>
</comment>
<keyword evidence="5" id="KW-0677">Repeat</keyword>
<evidence type="ECO:0000256" key="2">
    <source>
        <dbReference type="ARBA" id="ARBA00010411"/>
    </source>
</evidence>
<dbReference type="KEGG" id="cre:CHLRE_03g163000v5"/>
<keyword evidence="4" id="KW-0963">Cytoplasm</keyword>
<dbReference type="PANTHER" id="PTHR28618">
    <property type="entry name" value="CENTROSOMAL PROTEIN POC5"/>
    <property type="match status" value="1"/>
</dbReference>
<evidence type="ECO:0000256" key="7">
    <source>
        <dbReference type="ARBA" id="ARBA00023212"/>
    </source>
</evidence>
<dbReference type="InParanoid" id="A0A2K3DWI5"/>
<dbReference type="STRING" id="3055.A0A2K3DWI5"/>
<evidence type="ECO:0000313" key="14">
    <source>
        <dbReference type="Proteomes" id="UP000006906"/>
    </source>
</evidence>
<feature type="coiled-coil region" evidence="11">
    <location>
        <begin position="262"/>
        <end position="303"/>
    </location>
</feature>
<dbReference type="PaxDb" id="3055-EDP06067"/>
<evidence type="ECO:0000256" key="6">
    <source>
        <dbReference type="ARBA" id="ARBA00023054"/>
    </source>
</evidence>
<dbReference type="InterPro" id="IPR033351">
    <property type="entry name" value="POC5"/>
</dbReference>
<dbReference type="OrthoDB" id="10064898at2759"/>
<dbReference type="GO" id="GO:0005814">
    <property type="term" value="C:centriole"/>
    <property type="evidence" value="ECO:0007669"/>
    <property type="project" value="UniProtKB-SubCell"/>
</dbReference>
<dbReference type="GeneID" id="5729076"/>
<protein>
    <recommendedName>
        <fullName evidence="3">Centrosomal protein POC5</fullName>
    </recommendedName>
    <alternativeName>
        <fullName evidence="9">Protein of centriole 5</fullName>
    </alternativeName>
</protein>
<proteinExistence type="inferred from homology"/>
<reference evidence="13 14" key="1">
    <citation type="journal article" date="2007" name="Science">
        <title>The Chlamydomonas genome reveals the evolution of key animal and plant functions.</title>
        <authorList>
            <person name="Merchant S.S."/>
            <person name="Prochnik S.E."/>
            <person name="Vallon O."/>
            <person name="Harris E.H."/>
            <person name="Karpowicz S.J."/>
            <person name="Witman G.B."/>
            <person name="Terry A."/>
            <person name="Salamov A."/>
            <person name="Fritz-Laylin L.K."/>
            <person name="Marechal-Drouard L."/>
            <person name="Marshall W.F."/>
            <person name="Qu L.H."/>
            <person name="Nelson D.R."/>
            <person name="Sanderfoot A.A."/>
            <person name="Spalding M.H."/>
            <person name="Kapitonov V.V."/>
            <person name="Ren Q."/>
            <person name="Ferris P."/>
            <person name="Lindquist E."/>
            <person name="Shapiro H."/>
            <person name="Lucas S.M."/>
            <person name="Grimwood J."/>
            <person name="Schmutz J."/>
            <person name="Cardol P."/>
            <person name="Cerutti H."/>
            <person name="Chanfreau G."/>
            <person name="Chen C.L."/>
            <person name="Cognat V."/>
            <person name="Croft M.T."/>
            <person name="Dent R."/>
            <person name="Dutcher S."/>
            <person name="Fernandez E."/>
            <person name="Fukuzawa H."/>
            <person name="Gonzalez-Ballester D."/>
            <person name="Gonzalez-Halphen D."/>
            <person name="Hallmann A."/>
            <person name="Hanikenne M."/>
            <person name="Hippler M."/>
            <person name="Inwood W."/>
            <person name="Jabbari K."/>
            <person name="Kalanon M."/>
            <person name="Kuras R."/>
            <person name="Lefebvre P.A."/>
            <person name="Lemaire S.D."/>
            <person name="Lobanov A.V."/>
            <person name="Lohr M."/>
            <person name="Manuell A."/>
            <person name="Meier I."/>
            <person name="Mets L."/>
            <person name="Mittag M."/>
            <person name="Mittelmeier T."/>
            <person name="Moroney J.V."/>
            <person name="Moseley J."/>
            <person name="Napoli C."/>
            <person name="Nedelcu A.M."/>
            <person name="Niyogi K."/>
            <person name="Novoselov S.V."/>
            <person name="Paulsen I.T."/>
            <person name="Pazour G."/>
            <person name="Purton S."/>
            <person name="Ral J.P."/>
            <person name="Riano-Pachon D.M."/>
            <person name="Riekhof W."/>
            <person name="Rymarquis L."/>
            <person name="Schroda M."/>
            <person name="Stern D."/>
            <person name="Umen J."/>
            <person name="Willows R."/>
            <person name="Wilson N."/>
            <person name="Zimmer S.L."/>
            <person name="Allmer J."/>
            <person name="Balk J."/>
            <person name="Bisova K."/>
            <person name="Chen C.J."/>
            <person name="Elias M."/>
            <person name="Gendler K."/>
            <person name="Hauser C."/>
            <person name="Lamb M.R."/>
            <person name="Ledford H."/>
            <person name="Long J.C."/>
            <person name="Minagawa J."/>
            <person name="Page M.D."/>
            <person name="Pan J."/>
            <person name="Pootakham W."/>
            <person name="Roje S."/>
            <person name="Rose A."/>
            <person name="Stahlberg E."/>
            <person name="Terauchi A.M."/>
            <person name="Yang P."/>
            <person name="Ball S."/>
            <person name="Bowler C."/>
            <person name="Dieckmann C.L."/>
            <person name="Gladyshev V.N."/>
            <person name="Green P."/>
            <person name="Jorgensen R."/>
            <person name="Mayfield S."/>
            <person name="Mueller-Roeber B."/>
            <person name="Rajamani S."/>
            <person name="Sayre R.T."/>
            <person name="Brokstein P."/>
            <person name="Dubchak I."/>
            <person name="Goodstein D."/>
            <person name="Hornick L."/>
            <person name="Huang Y.W."/>
            <person name="Jhaveri J."/>
            <person name="Luo Y."/>
            <person name="Martinez D."/>
            <person name="Ngau W.C."/>
            <person name="Otillar B."/>
            <person name="Poliakov A."/>
            <person name="Porter A."/>
            <person name="Szajkowski L."/>
            <person name="Werner G."/>
            <person name="Zhou K."/>
            <person name="Grigoriev I.V."/>
            <person name="Rokhsar D.S."/>
            <person name="Grossman A.R."/>
        </authorList>
    </citation>
    <scope>NUCLEOTIDE SEQUENCE [LARGE SCALE GENOMIC DNA]</scope>
    <source>
        <strain evidence="14">CC-503</strain>
    </source>
</reference>
<dbReference type="Gramene" id="PNW84897">
    <property type="protein sequence ID" value="PNW84897"/>
    <property type="gene ID" value="CHLRE_03g163000v5"/>
</dbReference>
<feature type="compositionally biased region" description="Low complexity" evidence="12">
    <location>
        <begin position="376"/>
        <end position="395"/>
    </location>
</feature>
<dbReference type="PANTHER" id="PTHR28618:SF1">
    <property type="entry name" value="CENTROSOMAL PROTEIN POC5"/>
    <property type="match status" value="1"/>
</dbReference>
<evidence type="ECO:0000256" key="3">
    <source>
        <dbReference type="ARBA" id="ARBA00014910"/>
    </source>
</evidence>
<evidence type="ECO:0000256" key="1">
    <source>
        <dbReference type="ARBA" id="ARBA00004114"/>
    </source>
</evidence>
<feature type="region of interest" description="Disordered" evidence="12">
    <location>
        <begin position="508"/>
        <end position="531"/>
    </location>
</feature>
<evidence type="ECO:0000256" key="12">
    <source>
        <dbReference type="SAM" id="MobiDB-lite"/>
    </source>
</evidence>
<evidence type="ECO:0000256" key="11">
    <source>
        <dbReference type="SAM" id="Coils"/>
    </source>
</evidence>
<accession>A0A2K3DWI5</accession>
<dbReference type="ExpressionAtlas" id="A0A2K3DWI5">
    <property type="expression patterns" value="differential"/>
</dbReference>
<keyword evidence="6 11" id="KW-0175">Coiled coil</keyword>
<keyword evidence="14" id="KW-1185">Reference proteome</keyword>
<evidence type="ECO:0000256" key="10">
    <source>
        <dbReference type="ARBA" id="ARBA00049959"/>
    </source>
</evidence>
<feature type="region of interest" description="Disordered" evidence="12">
    <location>
        <begin position="368"/>
        <end position="399"/>
    </location>
</feature>
<gene>
    <name evidence="13" type="ORF">CHLRE_03g163000v5</name>
</gene>
<evidence type="ECO:0000256" key="4">
    <source>
        <dbReference type="ARBA" id="ARBA00022490"/>
    </source>
</evidence>
<evidence type="ECO:0000256" key="9">
    <source>
        <dbReference type="ARBA" id="ARBA00031694"/>
    </source>
</evidence>
<organism evidence="13 14">
    <name type="scientific">Chlamydomonas reinhardtii</name>
    <name type="common">Chlamydomonas smithii</name>
    <dbReference type="NCBI Taxonomy" id="3055"/>
    <lineage>
        <taxon>Eukaryota</taxon>
        <taxon>Viridiplantae</taxon>
        <taxon>Chlorophyta</taxon>
        <taxon>core chlorophytes</taxon>
        <taxon>Chlorophyceae</taxon>
        <taxon>CS clade</taxon>
        <taxon>Chlamydomonadales</taxon>
        <taxon>Chlamydomonadaceae</taxon>
        <taxon>Chlamydomonas</taxon>
    </lineage>
</organism>
<dbReference type="Proteomes" id="UP000006906">
    <property type="component" value="Chromosome 3"/>
</dbReference>
<feature type="compositionally biased region" description="Low complexity" evidence="12">
    <location>
        <begin position="512"/>
        <end position="524"/>
    </location>
</feature>
<keyword evidence="8" id="KW-0131">Cell cycle</keyword>
<sequence length="531" mass="55371">MSLSLGGGSSIDILVPAAASAPGQAPQQDGSAPVTLAPAQPSYAFSTFSAAGGAAPAPAQHAVEITITSQQDPEPDVALAASHLEGLTVQQMLDLDVDSLAVKIDKHHCATKKAVLDHFMETKARLMQAQNDAVEEERRRGAARLAIKDEEINLLKGELEAMKGKAERLWDILNKACTMYGQVKVDLSNTKHLSQLFYAWREQALILARRKRLAEKAEHWCTEVHLKRNVFRGWFRVAMREHRVTVNNRYIQEVEKAKRLIHEHYQGQIADLQRMLADAHAQLEREAEARNRLEDNMKRAFMRGVCALNIEAMNVMKRGAPPGGANPFPINLPPVEPVGGPAAAAPPPAGSGSVPLAETMNLDLRGSITLSPSRLPAGTASAGAGAGPQPAASAPVGTHPTSITGAVRLAGNMVLPTAMPGYAAGGAASVTSRPPSSSGAAGGAVGSGGHPLVVKATGMPAPGTIPAANSAPTATVDAAAPSLHQTAQAFYQRPQVLVTRGPGVAGAGGAAAGAEAPRPRAGAPLPTVRMI</sequence>